<dbReference type="AlphaFoldDB" id="A0A9P7EEI6"/>
<sequence length="412" mass="46944">MTWMNSSSNQKLEMEVMHLVKDVIHAEDFNPRDLDGFSVRRCLHALDNHGEHGAVTFPDDWVELDITLDILTKSKDDPSRSFSIPGFHYRPLVAMICSAFADIQASAFHLFPFKCLWKDLLDDHQECVFDELYSSDSWLEAQEELQRQLREPGCSLKCMIAGLMLFSDSTHLANFGMAKAWPLYLYFGNLMKYTRSAPKSGACHLVGFLPSIDNVKDVLSTLPQISKSGMAVLHVHCRQDLFHACWKHLLDADFLQAYRHGIVLQCPDGILRRVFLRVFTYSADYLEKFLIATIKDMGSCPCPRCLIPKASFDLLGLFGDMQDRLVNVQTYCLVEVTKAHGFIYTFRNTVDGSKVQKALGEGSWVPTVVKCICRKLGPLGLDTFHMLVIDFMHECELGTWKVLFTHLIRLPY</sequence>
<protein>
    <submittedName>
        <fullName evidence="1">Uncharacterized protein</fullName>
    </submittedName>
</protein>
<evidence type="ECO:0000313" key="2">
    <source>
        <dbReference type="Proteomes" id="UP000807769"/>
    </source>
</evidence>
<evidence type="ECO:0000313" key="1">
    <source>
        <dbReference type="EMBL" id="KAG1819320.1"/>
    </source>
</evidence>
<reference evidence="1" key="1">
    <citation type="journal article" date="2020" name="New Phytol.">
        <title>Comparative genomics reveals dynamic genome evolution in host specialist ectomycorrhizal fungi.</title>
        <authorList>
            <person name="Lofgren L.A."/>
            <person name="Nguyen N.H."/>
            <person name="Vilgalys R."/>
            <person name="Ruytinx J."/>
            <person name="Liao H.L."/>
            <person name="Branco S."/>
            <person name="Kuo A."/>
            <person name="LaButti K."/>
            <person name="Lipzen A."/>
            <person name="Andreopoulos W."/>
            <person name="Pangilinan J."/>
            <person name="Riley R."/>
            <person name="Hundley H."/>
            <person name="Na H."/>
            <person name="Barry K."/>
            <person name="Grigoriev I.V."/>
            <person name="Stajich J.E."/>
            <person name="Kennedy P.G."/>
        </authorList>
    </citation>
    <scope>NUCLEOTIDE SEQUENCE</scope>
    <source>
        <strain evidence="1">MN1</strain>
    </source>
</reference>
<dbReference type="EMBL" id="JABBWG010000010">
    <property type="protein sequence ID" value="KAG1819320.1"/>
    <property type="molecule type" value="Genomic_DNA"/>
</dbReference>
<proteinExistence type="predicted"/>
<gene>
    <name evidence="1" type="ORF">BJ212DRAFT_1249473</name>
</gene>
<name>A0A9P7EEI6_9AGAM</name>
<dbReference type="RefSeq" id="XP_041194997.1">
    <property type="nucleotide sequence ID" value="XM_041329701.1"/>
</dbReference>
<accession>A0A9P7EEI6</accession>
<feature type="non-terminal residue" evidence="1">
    <location>
        <position position="412"/>
    </location>
</feature>
<dbReference type="OrthoDB" id="3208495at2759"/>
<dbReference type="InterPro" id="IPR041078">
    <property type="entry name" value="Plavaka"/>
</dbReference>
<comment type="caution">
    <text evidence="1">The sequence shown here is derived from an EMBL/GenBank/DDBJ whole genome shotgun (WGS) entry which is preliminary data.</text>
</comment>
<organism evidence="1 2">
    <name type="scientific">Suillus subaureus</name>
    <dbReference type="NCBI Taxonomy" id="48587"/>
    <lineage>
        <taxon>Eukaryota</taxon>
        <taxon>Fungi</taxon>
        <taxon>Dikarya</taxon>
        <taxon>Basidiomycota</taxon>
        <taxon>Agaricomycotina</taxon>
        <taxon>Agaricomycetes</taxon>
        <taxon>Agaricomycetidae</taxon>
        <taxon>Boletales</taxon>
        <taxon>Suillineae</taxon>
        <taxon>Suillaceae</taxon>
        <taxon>Suillus</taxon>
    </lineage>
</organism>
<dbReference type="GeneID" id="64623718"/>
<dbReference type="Pfam" id="PF18759">
    <property type="entry name" value="Plavaka"/>
    <property type="match status" value="1"/>
</dbReference>
<dbReference type="Proteomes" id="UP000807769">
    <property type="component" value="Unassembled WGS sequence"/>
</dbReference>
<keyword evidence="2" id="KW-1185">Reference proteome</keyword>